<name>A0A0A9HR35_ARUDO</name>
<dbReference type="AlphaFoldDB" id="A0A0A9HR35"/>
<reference evidence="2" key="1">
    <citation type="submission" date="2014-09" db="EMBL/GenBank/DDBJ databases">
        <authorList>
            <person name="Magalhaes I.L.F."/>
            <person name="Oliveira U."/>
            <person name="Santos F.R."/>
            <person name="Vidigal T.H.D.A."/>
            <person name="Brescovit A.D."/>
            <person name="Santos A.J."/>
        </authorList>
    </citation>
    <scope>NUCLEOTIDE SEQUENCE</scope>
    <source>
        <tissue evidence="2">Shoot tissue taken approximately 20 cm above the soil surface</tissue>
    </source>
</reference>
<feature type="region of interest" description="Disordered" evidence="1">
    <location>
        <begin position="25"/>
        <end position="77"/>
    </location>
</feature>
<reference evidence="2" key="2">
    <citation type="journal article" date="2015" name="Data Brief">
        <title>Shoot transcriptome of the giant reed, Arundo donax.</title>
        <authorList>
            <person name="Barrero R.A."/>
            <person name="Guerrero F.D."/>
            <person name="Moolhuijzen P."/>
            <person name="Goolsby J.A."/>
            <person name="Tidwell J."/>
            <person name="Bellgard S.E."/>
            <person name="Bellgard M.I."/>
        </authorList>
    </citation>
    <scope>NUCLEOTIDE SEQUENCE</scope>
    <source>
        <tissue evidence="2">Shoot tissue taken approximately 20 cm above the soil surface</tissue>
    </source>
</reference>
<feature type="compositionally biased region" description="Pro residues" evidence="1">
    <location>
        <begin position="60"/>
        <end position="77"/>
    </location>
</feature>
<organism evidence="2">
    <name type="scientific">Arundo donax</name>
    <name type="common">Giant reed</name>
    <name type="synonym">Donax arundinaceus</name>
    <dbReference type="NCBI Taxonomy" id="35708"/>
    <lineage>
        <taxon>Eukaryota</taxon>
        <taxon>Viridiplantae</taxon>
        <taxon>Streptophyta</taxon>
        <taxon>Embryophyta</taxon>
        <taxon>Tracheophyta</taxon>
        <taxon>Spermatophyta</taxon>
        <taxon>Magnoliopsida</taxon>
        <taxon>Liliopsida</taxon>
        <taxon>Poales</taxon>
        <taxon>Poaceae</taxon>
        <taxon>PACMAD clade</taxon>
        <taxon>Arundinoideae</taxon>
        <taxon>Arundineae</taxon>
        <taxon>Arundo</taxon>
    </lineage>
</organism>
<feature type="compositionally biased region" description="Pro residues" evidence="1">
    <location>
        <begin position="34"/>
        <end position="44"/>
    </location>
</feature>
<protein>
    <submittedName>
        <fullName evidence="2">Uncharacterized protein</fullName>
    </submittedName>
</protein>
<evidence type="ECO:0000313" key="2">
    <source>
        <dbReference type="EMBL" id="JAE39575.1"/>
    </source>
</evidence>
<feature type="compositionally biased region" description="Low complexity" evidence="1">
    <location>
        <begin position="45"/>
        <end position="59"/>
    </location>
</feature>
<sequence length="103" mass="10876">MSHVVQMLEAVQNAYQQPVIPAAGLTKTAETTSPPSPTQLPMAPPSAATTACGAAEATSPPFPTRPRPPLVPLPPRPPLQCTTLFSCPHRKTDHRLLPPLPDA</sequence>
<proteinExistence type="predicted"/>
<evidence type="ECO:0000256" key="1">
    <source>
        <dbReference type="SAM" id="MobiDB-lite"/>
    </source>
</evidence>
<accession>A0A0A9HR35</accession>
<dbReference type="EMBL" id="GBRH01158321">
    <property type="protein sequence ID" value="JAE39575.1"/>
    <property type="molecule type" value="Transcribed_RNA"/>
</dbReference>